<protein>
    <submittedName>
        <fullName evidence="1">Uncharacterized protein</fullName>
    </submittedName>
</protein>
<dbReference type="RefSeq" id="WP_135013832.1">
    <property type="nucleotide sequence ID" value="NZ_JADGLK010000055.1"/>
</dbReference>
<evidence type="ECO:0000313" key="1">
    <source>
        <dbReference type="EMBL" id="TFU20534.1"/>
    </source>
</evidence>
<dbReference type="Pfam" id="PF09355">
    <property type="entry name" value="Phage_Gp19"/>
    <property type="match status" value="1"/>
</dbReference>
<name>A0A4Y9F0J9_9MICC</name>
<dbReference type="AlphaFoldDB" id="A0A4Y9F0J9"/>
<dbReference type="InterPro" id="IPR018963">
    <property type="entry name" value="Mycophage_D29_Gp19"/>
</dbReference>
<dbReference type="EMBL" id="SPQC01000055">
    <property type="protein sequence ID" value="TFU20534.1"/>
    <property type="molecule type" value="Genomic_DNA"/>
</dbReference>
<sequence>MAIATAQDVETSLMRSLHESEAQYVEKLLNRAENLIKVRIPKLAELCNASPSFMDLLTQVEAEAVARIFRAENSGIYTSESEDGYSYRLNLKVASGLLDILPEEWARLMGTGGFRSVAPVSDGYARARLRGQRPDLNFQFGWPGKTLLSEEL</sequence>
<reference evidence="1 2" key="1">
    <citation type="submission" date="2019-03" db="EMBL/GenBank/DDBJ databases">
        <title>Diversity of the mouse oral microbiome.</title>
        <authorList>
            <person name="Joseph S."/>
            <person name="Aduse-Opoku J."/>
            <person name="Curtis M."/>
            <person name="Wade W."/>
            <person name="Hashim A."/>
        </authorList>
    </citation>
    <scope>NUCLEOTIDE SEQUENCE [LARGE SCALE GENOMIC DNA]</scope>
    <source>
        <strain evidence="2">irhom_31</strain>
    </source>
</reference>
<gene>
    <name evidence="1" type="ORF">E4U03_11300</name>
</gene>
<dbReference type="OrthoDB" id="5073897at2"/>
<organism evidence="1 2">
    <name type="scientific">Rothia nasimurium</name>
    <dbReference type="NCBI Taxonomy" id="85336"/>
    <lineage>
        <taxon>Bacteria</taxon>
        <taxon>Bacillati</taxon>
        <taxon>Actinomycetota</taxon>
        <taxon>Actinomycetes</taxon>
        <taxon>Micrococcales</taxon>
        <taxon>Micrococcaceae</taxon>
        <taxon>Rothia</taxon>
    </lineage>
</organism>
<proteinExistence type="predicted"/>
<evidence type="ECO:0000313" key="2">
    <source>
        <dbReference type="Proteomes" id="UP000297951"/>
    </source>
</evidence>
<comment type="caution">
    <text evidence="1">The sequence shown here is derived from an EMBL/GenBank/DDBJ whole genome shotgun (WGS) entry which is preliminary data.</text>
</comment>
<dbReference type="Proteomes" id="UP000297951">
    <property type="component" value="Unassembled WGS sequence"/>
</dbReference>
<accession>A0A4Y9F0J9</accession>